<organism evidence="3">
    <name type="scientific">Coccidioides posadasii (strain RMSCC 757 / Silveira)</name>
    <name type="common">Valley fever fungus</name>
    <dbReference type="NCBI Taxonomy" id="443226"/>
    <lineage>
        <taxon>Eukaryota</taxon>
        <taxon>Fungi</taxon>
        <taxon>Dikarya</taxon>
        <taxon>Ascomycota</taxon>
        <taxon>Pezizomycotina</taxon>
        <taxon>Eurotiomycetes</taxon>
        <taxon>Eurotiomycetidae</taxon>
        <taxon>Onygenales</taxon>
        <taxon>Onygenaceae</taxon>
        <taxon>Coccidioides</taxon>
    </lineage>
</organism>
<reference evidence="3" key="1">
    <citation type="journal article" date="2010" name="Genome Res.">
        <title>Population genomic sequencing of Coccidioides fungi reveals recent hybridization and transposon control.</title>
        <authorList>
            <person name="Neafsey D.E."/>
            <person name="Barker B.M."/>
            <person name="Sharpton T.J."/>
            <person name="Stajich J.E."/>
            <person name="Park D.J."/>
            <person name="Whiston E."/>
            <person name="Hung C.-Y."/>
            <person name="McMahan C."/>
            <person name="White J."/>
            <person name="Sykes S."/>
            <person name="Heiman D."/>
            <person name="Young S."/>
            <person name="Zeng Q."/>
            <person name="Abouelleil A."/>
            <person name="Aftuck L."/>
            <person name="Bessette D."/>
            <person name="Brown A."/>
            <person name="FitzGerald M."/>
            <person name="Lui A."/>
            <person name="Macdonald J.P."/>
            <person name="Priest M."/>
            <person name="Orbach M.J."/>
            <person name="Galgiani J.N."/>
            <person name="Kirkland T.N."/>
            <person name="Cole G.T."/>
            <person name="Birren B.W."/>
            <person name="Henn M.R."/>
            <person name="Taylor J.W."/>
            <person name="Rounsley S.D."/>
        </authorList>
    </citation>
    <scope>NUCLEOTIDE SEQUENCE [LARGE SCALE GENOMIC DNA]</scope>
    <source>
        <strain evidence="3">RMSCC 757 / Silveira</strain>
    </source>
</reference>
<dbReference type="HOGENOM" id="CLU_1245245_0_0_1"/>
<dbReference type="AlphaFoldDB" id="E9CTQ2"/>
<feature type="region of interest" description="Disordered" evidence="1">
    <location>
        <begin position="192"/>
        <end position="222"/>
    </location>
</feature>
<protein>
    <submittedName>
        <fullName evidence="2">Uncharacterized protein</fullName>
    </submittedName>
</protein>
<dbReference type="OrthoDB" id="10673525at2759"/>
<dbReference type="VEuPathDB" id="FungiDB:CPSG_00891"/>
<sequence>MSDPKALQCRCVHPFEFLLKYRRSSNSRREPQRKQKRSISGRNRMGFSQPLPPMDLASARDHDAPKSPSFTCVQAQYNTAKPGPYCGASNEPKIMATGNAMREPTKSPLTIFKFEEEIGHSQREKDDIARQSKTWQSTAEGAGCEIARLQDRCDLFQKLRICHKSEREALREEIKSINSLLMQYGIDSGVNARDLEDTGDGQSNTQRDQTSRQSLLSLVRGA</sequence>
<feature type="region of interest" description="Disordered" evidence="1">
    <location>
        <begin position="22"/>
        <end position="69"/>
    </location>
</feature>
<evidence type="ECO:0000313" key="3">
    <source>
        <dbReference type="Proteomes" id="UP000002497"/>
    </source>
</evidence>
<dbReference type="VEuPathDB" id="FungiDB:D8B26_006538"/>
<reference evidence="3" key="2">
    <citation type="submission" date="2010-03" db="EMBL/GenBank/DDBJ databases">
        <title>The genome sequence of Coccidioides posadasii strain Silveira.</title>
        <authorList>
            <consortium name="The Broad Institute Genome Sequencing Center for Infectious Disease"/>
            <person name="Neafsey D."/>
            <person name="Orbach M."/>
            <person name="Henn M.R."/>
            <person name="Cole G.T."/>
            <person name="Galgiani J."/>
            <person name="Gardner M.J."/>
            <person name="Kirkland T.N."/>
            <person name="Taylor J.W."/>
            <person name="Young S.K."/>
            <person name="Zeng Q."/>
            <person name="Koehrsen M."/>
            <person name="Alvarado L."/>
            <person name="Berlin A."/>
            <person name="Borenstein D."/>
            <person name="Chapman S.B."/>
            <person name="Chen Z."/>
            <person name="Engels R."/>
            <person name="Freedman E."/>
            <person name="Gellesch M."/>
            <person name="Goldberg J."/>
            <person name="Griggs A."/>
            <person name="Gujja S."/>
            <person name="Heilman E."/>
            <person name="Heiman D."/>
            <person name="Howarth C."/>
            <person name="Jen D."/>
            <person name="Larson L."/>
            <person name="Mehta T."/>
            <person name="Neiman D."/>
            <person name="Park D."/>
            <person name="Pearson M."/>
            <person name="Richards J."/>
            <person name="Roberts A."/>
            <person name="Saif S."/>
            <person name="Shea T."/>
            <person name="Shenoy N."/>
            <person name="Sisk P."/>
            <person name="Stolte C."/>
            <person name="Sykes S."/>
            <person name="Walk T."/>
            <person name="White J."/>
            <person name="Yandava C."/>
            <person name="Haas B."/>
            <person name="Nusbaum C."/>
            <person name="Birren B."/>
        </authorList>
    </citation>
    <scope>NUCLEOTIDE SEQUENCE [LARGE SCALE GENOMIC DNA]</scope>
    <source>
        <strain evidence="3">RMSCC 757 / Silveira</strain>
    </source>
</reference>
<evidence type="ECO:0000256" key="1">
    <source>
        <dbReference type="SAM" id="MobiDB-lite"/>
    </source>
</evidence>
<proteinExistence type="predicted"/>
<accession>E9CTQ2</accession>
<evidence type="ECO:0000313" key="2">
    <source>
        <dbReference type="EMBL" id="EFW22992.1"/>
    </source>
</evidence>
<gene>
    <name evidence="2" type="ORF">CPSG_00891</name>
</gene>
<keyword evidence="3" id="KW-1185">Reference proteome</keyword>
<dbReference type="EMBL" id="GL636486">
    <property type="protein sequence ID" value="EFW22992.1"/>
    <property type="molecule type" value="Genomic_DNA"/>
</dbReference>
<dbReference type="Proteomes" id="UP000002497">
    <property type="component" value="Unassembled WGS sequence"/>
</dbReference>
<name>E9CTQ2_COCPS</name>
<feature type="compositionally biased region" description="Polar residues" evidence="1">
    <location>
        <begin position="200"/>
        <end position="216"/>
    </location>
</feature>